<dbReference type="AlphaFoldDB" id="A0AAE1CZ21"/>
<dbReference type="EMBL" id="JAWDGP010006154">
    <property type="protein sequence ID" value="KAK3746320.1"/>
    <property type="molecule type" value="Genomic_DNA"/>
</dbReference>
<reference evidence="1" key="1">
    <citation type="journal article" date="2023" name="G3 (Bethesda)">
        <title>A reference genome for the long-term kleptoplast-retaining sea slug Elysia crispata morphotype clarki.</title>
        <authorList>
            <person name="Eastman K.E."/>
            <person name="Pendleton A.L."/>
            <person name="Shaikh M.A."/>
            <person name="Suttiyut T."/>
            <person name="Ogas R."/>
            <person name="Tomko P."/>
            <person name="Gavelis G."/>
            <person name="Widhalm J.R."/>
            <person name="Wisecaver J.H."/>
        </authorList>
    </citation>
    <scope>NUCLEOTIDE SEQUENCE</scope>
    <source>
        <strain evidence="1">ECLA1</strain>
    </source>
</reference>
<gene>
    <name evidence="1" type="ORF">RRG08_022185</name>
</gene>
<proteinExistence type="predicted"/>
<name>A0AAE1CZ21_9GAST</name>
<organism evidence="1 2">
    <name type="scientific">Elysia crispata</name>
    <name type="common">lettuce slug</name>
    <dbReference type="NCBI Taxonomy" id="231223"/>
    <lineage>
        <taxon>Eukaryota</taxon>
        <taxon>Metazoa</taxon>
        <taxon>Spiralia</taxon>
        <taxon>Lophotrochozoa</taxon>
        <taxon>Mollusca</taxon>
        <taxon>Gastropoda</taxon>
        <taxon>Heterobranchia</taxon>
        <taxon>Euthyneura</taxon>
        <taxon>Panpulmonata</taxon>
        <taxon>Sacoglossa</taxon>
        <taxon>Placobranchoidea</taxon>
        <taxon>Plakobranchidae</taxon>
        <taxon>Elysia</taxon>
    </lineage>
</organism>
<evidence type="ECO:0000313" key="1">
    <source>
        <dbReference type="EMBL" id="KAK3746320.1"/>
    </source>
</evidence>
<dbReference type="Proteomes" id="UP001283361">
    <property type="component" value="Unassembled WGS sequence"/>
</dbReference>
<evidence type="ECO:0000313" key="2">
    <source>
        <dbReference type="Proteomes" id="UP001283361"/>
    </source>
</evidence>
<accession>A0AAE1CZ21</accession>
<keyword evidence="2" id="KW-1185">Reference proteome</keyword>
<sequence length="70" mass="8030">MSALRSAKNGCNFVIKGEEKAQLLNLHKMTQSPHVRSLPVGPIRKLPLYLPVRGCRLTSRQTERKHRRQP</sequence>
<protein>
    <submittedName>
        <fullName evidence="1">Uncharacterized protein</fullName>
    </submittedName>
</protein>
<comment type="caution">
    <text evidence="1">The sequence shown here is derived from an EMBL/GenBank/DDBJ whole genome shotgun (WGS) entry which is preliminary data.</text>
</comment>